<proteinExistence type="predicted"/>
<dbReference type="EMBL" id="QMEC01000326">
    <property type="protein sequence ID" value="NMF67478.1"/>
    <property type="molecule type" value="Genomic_DNA"/>
</dbReference>
<dbReference type="SUPFAM" id="SSF56801">
    <property type="entry name" value="Acetyl-CoA synthetase-like"/>
    <property type="match status" value="1"/>
</dbReference>
<dbReference type="InterPro" id="IPR023213">
    <property type="entry name" value="CAT-like_dom_sf"/>
</dbReference>
<dbReference type="SUPFAM" id="SSF52777">
    <property type="entry name" value="CoA-dependent acyltransferases"/>
    <property type="match status" value="1"/>
</dbReference>
<evidence type="ECO:0000259" key="1">
    <source>
        <dbReference type="Pfam" id="PF00668"/>
    </source>
</evidence>
<evidence type="ECO:0000313" key="3">
    <source>
        <dbReference type="Proteomes" id="UP000762253"/>
    </source>
</evidence>
<dbReference type="PANTHER" id="PTHR45398">
    <property type="match status" value="1"/>
</dbReference>
<sequence>MLIHQETAKSVVINRNISVSTSYLKRRWSKRLMLWQQQVRVDASELLRFLTEQEINRLFLPSKDIHRMPSRNSLTQQQIYWEQQINSALPILEIPSDYPRSPVQSFIRAKESVESNEDFCLKFDKFCQDENFTIFTTLLAAFKVLLLRYTGQKDIIVGSLSADSLRSKEGANPERFINPVVLRTNLTEELTARELCQEIGNKVEEAAQNRDYPFEKLVVANGQNLTRAPIFQVMLVLCDVPFCLSQTPICEENLAQQEHSALCDLVVLVSKKEEKLIISCEYNAKLFESASIRRILGHLQTLLENFTINPDQCISTLPLLTEPERHQLLVEWNNTTKEYPIDKCIHQLFEEQVERSPNAIAVVFEDKQLTYREL</sequence>
<feature type="domain" description="Condensation" evidence="1">
    <location>
        <begin position="72"/>
        <end position="329"/>
    </location>
</feature>
<dbReference type="InterPro" id="IPR001242">
    <property type="entry name" value="Condensation_dom"/>
</dbReference>
<dbReference type="Gene3D" id="3.40.50.12780">
    <property type="entry name" value="N-terminal domain of ligase-like"/>
    <property type="match status" value="1"/>
</dbReference>
<accession>A0ABX1MFQ2</accession>
<dbReference type="Pfam" id="PF00668">
    <property type="entry name" value="Condensation"/>
    <property type="match status" value="1"/>
</dbReference>
<dbReference type="InterPro" id="IPR042099">
    <property type="entry name" value="ANL_N_sf"/>
</dbReference>
<organism evidence="2 3">
    <name type="scientific">Brasilonema octagenarum UFV-OR1</name>
    <dbReference type="NCBI Taxonomy" id="417115"/>
    <lineage>
        <taxon>Bacteria</taxon>
        <taxon>Bacillati</taxon>
        <taxon>Cyanobacteriota</taxon>
        <taxon>Cyanophyceae</taxon>
        <taxon>Nostocales</taxon>
        <taxon>Scytonemataceae</taxon>
        <taxon>Brasilonema</taxon>
        <taxon>Octagenarum group</taxon>
    </lineage>
</organism>
<reference evidence="2 3" key="1">
    <citation type="submission" date="2018-06" db="EMBL/GenBank/DDBJ databases">
        <title>Comparative genomics of Brasilonema spp. strains.</title>
        <authorList>
            <person name="Alvarenga D.O."/>
            <person name="Fiore M.F."/>
            <person name="Varani A.M."/>
        </authorList>
    </citation>
    <scope>NUCLEOTIDE SEQUENCE [LARGE SCALE GENOMIC DNA]</scope>
    <source>
        <strain evidence="2 3">UFV-OR1</strain>
    </source>
</reference>
<dbReference type="RefSeq" id="WP_248277449.1">
    <property type="nucleotide sequence ID" value="NZ_QMEC01000326.1"/>
</dbReference>
<gene>
    <name evidence="2" type="ORF">DP115_34050</name>
</gene>
<keyword evidence="3" id="KW-1185">Reference proteome</keyword>
<dbReference type="Proteomes" id="UP000762253">
    <property type="component" value="Unassembled WGS sequence"/>
</dbReference>
<dbReference type="Gene3D" id="3.30.559.30">
    <property type="entry name" value="Nonribosomal peptide synthetase, condensation domain"/>
    <property type="match status" value="1"/>
</dbReference>
<feature type="non-terminal residue" evidence="2">
    <location>
        <position position="374"/>
    </location>
</feature>
<evidence type="ECO:0000313" key="2">
    <source>
        <dbReference type="EMBL" id="NMF67478.1"/>
    </source>
</evidence>
<protein>
    <recommendedName>
        <fullName evidence="1">Condensation domain-containing protein</fullName>
    </recommendedName>
</protein>
<dbReference type="Gene3D" id="3.30.559.10">
    <property type="entry name" value="Chloramphenicol acetyltransferase-like domain"/>
    <property type="match status" value="1"/>
</dbReference>
<name>A0ABX1MFQ2_9CYAN</name>
<comment type="caution">
    <text evidence="2">The sequence shown here is derived from an EMBL/GenBank/DDBJ whole genome shotgun (WGS) entry which is preliminary data.</text>
</comment>
<dbReference type="PANTHER" id="PTHR45398:SF1">
    <property type="entry name" value="ENZYME, PUTATIVE (JCVI)-RELATED"/>
    <property type="match status" value="1"/>
</dbReference>